<feature type="region of interest" description="Disordered" evidence="4">
    <location>
        <begin position="253"/>
        <end position="279"/>
    </location>
</feature>
<evidence type="ECO:0008006" key="7">
    <source>
        <dbReference type="Google" id="ProtNLM"/>
    </source>
</evidence>
<dbReference type="OrthoDB" id="5583at2759"/>
<reference evidence="5 6" key="1">
    <citation type="submission" date="2014-04" db="EMBL/GenBank/DDBJ databases">
        <authorList>
            <consortium name="DOE Joint Genome Institute"/>
            <person name="Kuo A."/>
            <person name="Gay G."/>
            <person name="Dore J."/>
            <person name="Kohler A."/>
            <person name="Nagy L.G."/>
            <person name="Floudas D."/>
            <person name="Copeland A."/>
            <person name="Barry K.W."/>
            <person name="Cichocki N."/>
            <person name="Veneault-Fourrey C."/>
            <person name="LaButti K."/>
            <person name="Lindquist E.A."/>
            <person name="Lipzen A."/>
            <person name="Lundell T."/>
            <person name="Morin E."/>
            <person name="Murat C."/>
            <person name="Sun H."/>
            <person name="Tunlid A."/>
            <person name="Henrissat B."/>
            <person name="Grigoriev I.V."/>
            <person name="Hibbett D.S."/>
            <person name="Martin F."/>
            <person name="Nordberg H.P."/>
            <person name="Cantor M.N."/>
            <person name="Hua S.X."/>
        </authorList>
    </citation>
    <scope>NUCLEOTIDE SEQUENCE [LARGE SCALE GENOMIC DNA]</scope>
    <source>
        <strain evidence="6">h7</strain>
    </source>
</reference>
<feature type="compositionally biased region" description="Basic and acidic residues" evidence="4">
    <location>
        <begin position="489"/>
        <end position="500"/>
    </location>
</feature>
<dbReference type="PANTHER" id="PTHR14152:SF5">
    <property type="entry name" value="U4_U6.U5 TRI-SNRNP-ASSOCIATED PROTEIN 1"/>
    <property type="match status" value="1"/>
</dbReference>
<comment type="subcellular location">
    <subcellularLocation>
        <location evidence="1">Nucleus</location>
    </subcellularLocation>
</comment>
<reference evidence="6" key="2">
    <citation type="submission" date="2015-01" db="EMBL/GenBank/DDBJ databases">
        <title>Evolutionary Origins and Diversification of the Mycorrhizal Mutualists.</title>
        <authorList>
            <consortium name="DOE Joint Genome Institute"/>
            <consortium name="Mycorrhizal Genomics Consortium"/>
            <person name="Kohler A."/>
            <person name="Kuo A."/>
            <person name="Nagy L.G."/>
            <person name="Floudas D."/>
            <person name="Copeland A."/>
            <person name="Barry K.W."/>
            <person name="Cichocki N."/>
            <person name="Veneault-Fourrey C."/>
            <person name="LaButti K."/>
            <person name="Lindquist E.A."/>
            <person name="Lipzen A."/>
            <person name="Lundell T."/>
            <person name="Morin E."/>
            <person name="Murat C."/>
            <person name="Riley R."/>
            <person name="Ohm R."/>
            <person name="Sun H."/>
            <person name="Tunlid A."/>
            <person name="Henrissat B."/>
            <person name="Grigoriev I.V."/>
            <person name="Hibbett D.S."/>
            <person name="Martin F."/>
        </authorList>
    </citation>
    <scope>NUCLEOTIDE SEQUENCE [LARGE SCALE GENOMIC DNA]</scope>
    <source>
        <strain evidence="6">h7</strain>
    </source>
</reference>
<dbReference type="InterPro" id="IPR005011">
    <property type="entry name" value="SNU66/SART1"/>
</dbReference>
<evidence type="ECO:0000313" key="5">
    <source>
        <dbReference type="EMBL" id="KIM45560.1"/>
    </source>
</evidence>
<sequence length="599" mass="67711">MATKVSLEESNNLRLSLGLKPIVDDAGANNGSDRLAEDNYANKRLEKAKLREAKKISDQIAKVRNRQALNSKLKGSTLGDCDEPEDTLQWVKKSRRRTQDLVKGRQEGDDYSIQDEYSERDLVNLKVSHDFEDMHASMDAGNVRILTLKDSRILNDEEDELENIEMTEIEQSKKRSDLKAKTVLAKYDEDINGVQGTGFRLGGGPLGKPARRIPESGVTNKSLVSMDYARNITLDDYIQGDIEIKKITGSKRRPSRRIRVDSGPKGNTCPMEIDDPPITPLSRRYIPDYNFRDSDEAALIQPRSGKISKTKKLSPEQIAEKVAAERLLDEAKLTTENEGEETSDALMFDDTSEFIRLIQYNPTAERNARPASSAVEQQPHNVALIPVGEAGAGMDEDQDRIKAGEESEFHGENDHGNRAFFQQLQHGSSVASTLSMLHQHGLLSTPTADQVEAERTQLQHDLWLAEQRVNLAQREVRKRDGNGQNMDQATREYENRVREQQEARDRWDAFKDYKPLLNLTEYDEFGRPMTRKEAWKAFSHKFHGKRSGKGKVEKKLKKVANERKRVAMATGDMGINSSFQRMQEKTGQAHFVLSTGNAR</sequence>
<dbReference type="AlphaFoldDB" id="A0A0C3C9P6"/>
<dbReference type="GO" id="GO:0000481">
    <property type="term" value="P:maturation of 5S rRNA"/>
    <property type="evidence" value="ECO:0007669"/>
    <property type="project" value="TreeGrafter"/>
</dbReference>
<dbReference type="HOGENOM" id="CLU_009379_2_1_1"/>
<dbReference type="Pfam" id="PF03343">
    <property type="entry name" value="SART-1"/>
    <property type="match status" value="1"/>
</dbReference>
<dbReference type="PANTHER" id="PTHR14152">
    <property type="entry name" value="SQUAMOUS CELL CARCINOMA ANTIGEN RECOGNISED BY CYTOTOXIC T LYMPHOCYTES"/>
    <property type="match status" value="1"/>
</dbReference>
<evidence type="ECO:0000256" key="4">
    <source>
        <dbReference type="SAM" id="MobiDB-lite"/>
    </source>
</evidence>
<proteinExistence type="inferred from homology"/>
<feature type="region of interest" description="Disordered" evidence="4">
    <location>
        <begin position="481"/>
        <end position="500"/>
    </location>
</feature>
<evidence type="ECO:0000256" key="2">
    <source>
        <dbReference type="ARBA" id="ARBA00006076"/>
    </source>
</evidence>
<keyword evidence="3" id="KW-0539">Nucleus</keyword>
<dbReference type="GO" id="GO:0045292">
    <property type="term" value="P:mRNA cis splicing, via spliceosome"/>
    <property type="evidence" value="ECO:0007669"/>
    <property type="project" value="TreeGrafter"/>
</dbReference>
<comment type="similarity">
    <text evidence="2">Belongs to the SNU66/SART1 family.</text>
</comment>
<name>A0A0C3C9P6_HEBCY</name>
<evidence type="ECO:0000313" key="6">
    <source>
        <dbReference type="Proteomes" id="UP000053424"/>
    </source>
</evidence>
<accession>A0A0C3C9P6</accession>
<dbReference type="EMBL" id="KN831772">
    <property type="protein sequence ID" value="KIM45560.1"/>
    <property type="molecule type" value="Genomic_DNA"/>
</dbReference>
<dbReference type="STRING" id="686832.A0A0C3C9P6"/>
<keyword evidence="6" id="KW-1185">Reference proteome</keyword>
<gene>
    <name evidence="5" type="ORF">M413DRAFT_24737</name>
</gene>
<organism evidence="5 6">
    <name type="scientific">Hebeloma cylindrosporum</name>
    <dbReference type="NCBI Taxonomy" id="76867"/>
    <lineage>
        <taxon>Eukaryota</taxon>
        <taxon>Fungi</taxon>
        <taxon>Dikarya</taxon>
        <taxon>Basidiomycota</taxon>
        <taxon>Agaricomycotina</taxon>
        <taxon>Agaricomycetes</taxon>
        <taxon>Agaricomycetidae</taxon>
        <taxon>Agaricales</taxon>
        <taxon>Agaricineae</taxon>
        <taxon>Hymenogastraceae</taxon>
        <taxon>Hebeloma</taxon>
    </lineage>
</organism>
<dbReference type="GO" id="GO:0046540">
    <property type="term" value="C:U4/U6 x U5 tri-snRNP complex"/>
    <property type="evidence" value="ECO:0007669"/>
    <property type="project" value="TreeGrafter"/>
</dbReference>
<dbReference type="Proteomes" id="UP000053424">
    <property type="component" value="Unassembled WGS sequence"/>
</dbReference>
<evidence type="ECO:0000256" key="1">
    <source>
        <dbReference type="ARBA" id="ARBA00004123"/>
    </source>
</evidence>
<evidence type="ECO:0000256" key="3">
    <source>
        <dbReference type="ARBA" id="ARBA00023242"/>
    </source>
</evidence>
<protein>
    <recommendedName>
        <fullName evidence="7">SART-1 protein</fullName>
    </recommendedName>
</protein>